<proteinExistence type="predicted"/>
<dbReference type="AlphaFoldDB" id="A0A6G4WI58"/>
<dbReference type="RefSeq" id="WP_165032003.1">
    <property type="nucleotide sequence ID" value="NZ_JAAKZF010000042.1"/>
</dbReference>
<dbReference type="InterPro" id="IPR036567">
    <property type="entry name" value="RHF-like"/>
</dbReference>
<feature type="domain" description="CSD" evidence="2">
    <location>
        <begin position="125"/>
        <end position="186"/>
    </location>
</feature>
<evidence type="ECO:0000256" key="1">
    <source>
        <dbReference type="SAM" id="MobiDB-lite"/>
    </source>
</evidence>
<comment type="caution">
    <text evidence="3">The sequence shown here is derived from an EMBL/GenBank/DDBJ whole genome shotgun (WGS) entry which is preliminary data.</text>
</comment>
<dbReference type="SUPFAM" id="SSF69754">
    <property type="entry name" value="Ribosome binding protein Y (YfiA homologue)"/>
    <property type="match status" value="1"/>
</dbReference>
<dbReference type="SUPFAM" id="SSF50249">
    <property type="entry name" value="Nucleic acid-binding proteins"/>
    <property type="match status" value="1"/>
</dbReference>
<dbReference type="Gene3D" id="2.40.50.140">
    <property type="entry name" value="Nucleic acid-binding proteins"/>
    <property type="match status" value="1"/>
</dbReference>
<dbReference type="InterPro" id="IPR002059">
    <property type="entry name" value="CSP_DNA-bd"/>
</dbReference>
<evidence type="ECO:0000313" key="3">
    <source>
        <dbReference type="EMBL" id="NGO54048.1"/>
    </source>
</evidence>
<gene>
    <name evidence="3" type="ORF">G6N73_23355</name>
</gene>
<evidence type="ECO:0000259" key="2">
    <source>
        <dbReference type="Pfam" id="PF00313"/>
    </source>
</evidence>
<dbReference type="InterPro" id="IPR003489">
    <property type="entry name" value="RHF/RaiA"/>
</dbReference>
<dbReference type="EMBL" id="JAAKZF010000042">
    <property type="protein sequence ID" value="NGO54048.1"/>
    <property type="molecule type" value="Genomic_DNA"/>
</dbReference>
<dbReference type="Proteomes" id="UP001642900">
    <property type="component" value="Unassembled WGS sequence"/>
</dbReference>
<sequence>MQIPLEIAFHKIDKSDAAESEIRARVDKLEKLYGGLVGCRVRVDQRADKNRTPPVVHIEMSVPGAKDLVVAYEPQRLMQKFQNPDLRNAISDAFDAAERQIIDFKRQREGGATADYHDGTNQFLGQVAEMRPEEDHGFLMTKEGGLLYFHRNSLLSGDFDSLKRGDEVHYVEDMGDTGPMAAKVRPVETPES</sequence>
<evidence type="ECO:0000313" key="4">
    <source>
        <dbReference type="Proteomes" id="UP001642900"/>
    </source>
</evidence>
<name>A0A6G4WI58_9HYPH</name>
<accession>A0A6G4WI58</accession>
<dbReference type="GO" id="GO:0003676">
    <property type="term" value="F:nucleic acid binding"/>
    <property type="evidence" value="ECO:0007669"/>
    <property type="project" value="InterPro"/>
</dbReference>
<dbReference type="Gene3D" id="3.30.160.100">
    <property type="entry name" value="Ribosome hibernation promotion factor-like"/>
    <property type="match status" value="1"/>
</dbReference>
<feature type="region of interest" description="Disordered" evidence="1">
    <location>
        <begin position="173"/>
        <end position="192"/>
    </location>
</feature>
<organism evidence="3 4">
    <name type="scientific">Allomesorhizobium camelthorni</name>
    <dbReference type="NCBI Taxonomy" id="475069"/>
    <lineage>
        <taxon>Bacteria</taxon>
        <taxon>Pseudomonadati</taxon>
        <taxon>Pseudomonadota</taxon>
        <taxon>Alphaproteobacteria</taxon>
        <taxon>Hyphomicrobiales</taxon>
        <taxon>Phyllobacteriaceae</taxon>
        <taxon>Allomesorhizobium</taxon>
    </lineage>
</organism>
<dbReference type="Pfam" id="PF02482">
    <property type="entry name" value="Ribosomal_S30AE"/>
    <property type="match status" value="1"/>
</dbReference>
<protein>
    <submittedName>
        <fullName evidence="3">HPF/RaiA family ribosome-associated protein</fullName>
    </submittedName>
</protein>
<dbReference type="InterPro" id="IPR012340">
    <property type="entry name" value="NA-bd_OB-fold"/>
</dbReference>
<keyword evidence="4" id="KW-1185">Reference proteome</keyword>
<reference evidence="3 4" key="1">
    <citation type="submission" date="2020-02" db="EMBL/GenBank/DDBJ databases">
        <title>Genome sequence of strain CCNWXJ40-4.</title>
        <authorList>
            <person name="Gao J."/>
            <person name="Sun J."/>
        </authorList>
    </citation>
    <scope>NUCLEOTIDE SEQUENCE [LARGE SCALE GENOMIC DNA]</scope>
    <source>
        <strain evidence="3 4">CCNWXJ 40-4</strain>
    </source>
</reference>
<dbReference type="Pfam" id="PF00313">
    <property type="entry name" value="CSD"/>
    <property type="match status" value="1"/>
</dbReference>